<dbReference type="PANTHER" id="PTHR30473:SF2">
    <property type="entry name" value="PIN DOMAIN-CONTAINING PROTEIN"/>
    <property type="match status" value="1"/>
</dbReference>
<dbReference type="Pfam" id="PF02562">
    <property type="entry name" value="PhoH"/>
    <property type="match status" value="1"/>
</dbReference>
<keyword evidence="2" id="KW-0067">ATP-binding</keyword>
<dbReference type="EMBL" id="UINC01155351">
    <property type="protein sequence ID" value="SVD51152.1"/>
    <property type="molecule type" value="Genomic_DNA"/>
</dbReference>
<feature type="domain" description="PhoH-like protein" evidence="3">
    <location>
        <begin position="31"/>
        <end position="233"/>
    </location>
</feature>
<dbReference type="SUPFAM" id="SSF52540">
    <property type="entry name" value="P-loop containing nucleoside triphosphate hydrolases"/>
    <property type="match status" value="1"/>
</dbReference>
<gene>
    <name evidence="4" type="ORF">METZ01_LOCUS404006</name>
</gene>
<dbReference type="InterPro" id="IPR003714">
    <property type="entry name" value="PhoH"/>
</dbReference>
<evidence type="ECO:0000313" key="4">
    <source>
        <dbReference type="EMBL" id="SVD51152.1"/>
    </source>
</evidence>
<proteinExistence type="predicted"/>
<organism evidence="4">
    <name type="scientific">marine metagenome</name>
    <dbReference type="NCBI Taxonomy" id="408172"/>
    <lineage>
        <taxon>unclassified sequences</taxon>
        <taxon>metagenomes</taxon>
        <taxon>ecological metagenomes</taxon>
    </lineage>
</organism>
<dbReference type="InterPro" id="IPR051451">
    <property type="entry name" value="PhoH2-like"/>
</dbReference>
<dbReference type="AlphaFoldDB" id="A0A382VX93"/>
<name>A0A382VX93_9ZZZZ</name>
<reference evidence="4" key="1">
    <citation type="submission" date="2018-05" db="EMBL/GenBank/DDBJ databases">
        <authorList>
            <person name="Lanie J.A."/>
            <person name="Ng W.-L."/>
            <person name="Kazmierczak K.M."/>
            <person name="Andrzejewski T.M."/>
            <person name="Davidsen T.M."/>
            <person name="Wayne K.J."/>
            <person name="Tettelin H."/>
            <person name="Glass J.I."/>
            <person name="Rusch D."/>
            <person name="Podicherti R."/>
            <person name="Tsui H.-C.T."/>
            <person name="Winkler M.E."/>
        </authorList>
    </citation>
    <scope>NUCLEOTIDE SEQUENCE</scope>
</reference>
<accession>A0A382VX93</accession>
<dbReference type="InterPro" id="IPR027417">
    <property type="entry name" value="P-loop_NTPase"/>
</dbReference>
<evidence type="ECO:0000259" key="3">
    <source>
        <dbReference type="Pfam" id="PF02562"/>
    </source>
</evidence>
<dbReference type="Gene3D" id="3.40.50.300">
    <property type="entry name" value="P-loop containing nucleotide triphosphate hydrolases"/>
    <property type="match status" value="1"/>
</dbReference>
<dbReference type="GO" id="GO:0005524">
    <property type="term" value="F:ATP binding"/>
    <property type="evidence" value="ECO:0007669"/>
    <property type="project" value="UniProtKB-KW"/>
</dbReference>
<dbReference type="PANTHER" id="PTHR30473">
    <property type="entry name" value="PROTEIN PHOH"/>
    <property type="match status" value="1"/>
</dbReference>
<protein>
    <recommendedName>
        <fullName evidence="3">PhoH-like protein domain-containing protein</fullName>
    </recommendedName>
</protein>
<sequence>MSRKKRSTASEKVVSFEENKYKLYLKKFELTDRQLEFLKVAFDKNTKIIFVSGPAGSSKTFISIYAALQLFNMNMNQDIFYVRTIAESGEKNLGSLPGDVDEKFHPFMMPMQDKLMELLNKDQIKMLIDEKIIQCAPINYLRGASWNNKLIIADESQNFTKKELVTLVTRIGENSKYFICADPMQSDINGKAGFIPILQTFDDEESREKGIYTFKFTEEDILRSEILKFIVNKLENDPTNQII</sequence>
<feature type="non-terminal residue" evidence="4">
    <location>
        <position position="243"/>
    </location>
</feature>
<keyword evidence="1" id="KW-0547">Nucleotide-binding</keyword>
<dbReference type="GO" id="GO:0005829">
    <property type="term" value="C:cytosol"/>
    <property type="evidence" value="ECO:0007669"/>
    <property type="project" value="TreeGrafter"/>
</dbReference>
<evidence type="ECO:0000256" key="2">
    <source>
        <dbReference type="ARBA" id="ARBA00022840"/>
    </source>
</evidence>
<evidence type="ECO:0000256" key="1">
    <source>
        <dbReference type="ARBA" id="ARBA00022741"/>
    </source>
</evidence>